<dbReference type="KEGG" id="thi:THI_2384"/>
<accession>D6CUP8</accession>
<evidence type="ECO:0000313" key="1">
    <source>
        <dbReference type="EMBL" id="CAZ89017.1"/>
    </source>
</evidence>
<dbReference type="Proteomes" id="UP000002372">
    <property type="component" value="Chromosome"/>
</dbReference>
<dbReference type="EMBL" id="FP475956">
    <property type="protein sequence ID" value="CAZ89017.1"/>
    <property type="molecule type" value="Genomic_DNA"/>
</dbReference>
<dbReference type="HOGENOM" id="CLU_155304_0_0_4"/>
<dbReference type="AlphaFoldDB" id="D6CUP8"/>
<dbReference type="RefSeq" id="WP_013106310.1">
    <property type="nucleotide sequence ID" value="NC_014145.1"/>
</dbReference>
<reference key="1">
    <citation type="submission" date="2009-07" db="EMBL/GenBank/DDBJ databases">
        <authorList>
            <person name="Genoscope - CEA"/>
        </authorList>
    </citation>
    <scope>NUCLEOTIDE SEQUENCE</scope>
    <source>
        <strain>3As</strain>
    </source>
</reference>
<name>D6CUP8_THIA3</name>
<sequence length="97" mass="11236">MDFLRASHTVQQVRGEVSQTQRDDLLACSRQPNRVRGVSIHRVRRLLLKSIDWILTAQTAPVFAPDRILEESLTKMRTPLLVRAIWFRQGLHTAYQA</sequence>
<organism evidence="1 2">
    <name type="scientific">Thiomonas arsenitoxydans (strain DSM 22701 / CIP 110005 / 3As)</name>
    <dbReference type="NCBI Taxonomy" id="426114"/>
    <lineage>
        <taxon>Bacteria</taxon>
        <taxon>Pseudomonadati</taxon>
        <taxon>Pseudomonadota</taxon>
        <taxon>Betaproteobacteria</taxon>
        <taxon>Burkholderiales</taxon>
        <taxon>Thiomonas</taxon>
    </lineage>
</organism>
<evidence type="ECO:0000313" key="2">
    <source>
        <dbReference type="Proteomes" id="UP000002372"/>
    </source>
</evidence>
<gene>
    <name evidence="1" type="ordered locus">THI_2384</name>
</gene>
<proteinExistence type="predicted"/>
<reference evidence="2" key="2">
    <citation type="journal article" date="2010" name="PLoS Genet.">
        <title>Structure, function, and evolution of the Thiomonas spp. genome.</title>
        <authorList>
            <person name="Arsene-Ploetze F."/>
            <person name="Koechler S."/>
            <person name="Marchal M."/>
            <person name="Coppee J.Y."/>
            <person name="Chandler M."/>
            <person name="Bonnefoy V."/>
            <person name="Brochier-Armanet C."/>
            <person name="Barakat M."/>
            <person name="Barbe V."/>
            <person name="Battaglia-Brunet F."/>
            <person name="Bruneel O."/>
            <person name="Bryan C.G."/>
            <person name="Cleiss-Arnold J."/>
            <person name="Cruveiller S."/>
            <person name="Erhardt M."/>
            <person name="Heinrich-Salmeron A."/>
            <person name="Hommais F."/>
            <person name="Joulian C."/>
            <person name="Krin E."/>
            <person name="Lieutaud A."/>
            <person name="Lievremont D."/>
            <person name="Michel C."/>
            <person name="Muller D."/>
            <person name="Ortet P."/>
            <person name="Proux C."/>
            <person name="Siguier P."/>
            <person name="Roche D."/>
            <person name="Rouy Z."/>
            <person name="Salvignol G."/>
            <person name="Slyemi D."/>
            <person name="Talla E."/>
            <person name="Weiss S."/>
            <person name="Weissenbach J."/>
            <person name="Medigue C."/>
            <person name="Bertin P.N."/>
        </authorList>
    </citation>
    <scope>NUCLEOTIDE SEQUENCE [LARGE SCALE GENOMIC DNA]</scope>
    <source>
        <strain evidence="2">DSM 22701 / CIP 110005 / 3As</strain>
    </source>
</reference>
<protein>
    <submittedName>
        <fullName evidence="1">Uncharacterized protein</fullName>
    </submittedName>
</protein>